<dbReference type="SUPFAM" id="SSF52058">
    <property type="entry name" value="L domain-like"/>
    <property type="match status" value="1"/>
</dbReference>
<organism evidence="13 14">
    <name type="scientific">Thalictrum thalictroides</name>
    <name type="common">Rue-anemone</name>
    <name type="synonym">Anemone thalictroides</name>
    <dbReference type="NCBI Taxonomy" id="46969"/>
    <lineage>
        <taxon>Eukaryota</taxon>
        <taxon>Viridiplantae</taxon>
        <taxon>Streptophyta</taxon>
        <taxon>Embryophyta</taxon>
        <taxon>Tracheophyta</taxon>
        <taxon>Spermatophyta</taxon>
        <taxon>Magnoliopsida</taxon>
        <taxon>Ranunculales</taxon>
        <taxon>Ranunculaceae</taxon>
        <taxon>Thalictroideae</taxon>
        <taxon>Thalictrum</taxon>
    </lineage>
</organism>
<evidence type="ECO:0000256" key="10">
    <source>
        <dbReference type="SAM" id="MobiDB-lite"/>
    </source>
</evidence>
<keyword evidence="2" id="KW-0597">Phosphoprotein</keyword>
<comment type="caution">
    <text evidence="13">The sequence shown here is derived from an EMBL/GenBank/DDBJ whole genome shotgun (WGS) entry which is preliminary data.</text>
</comment>
<feature type="domain" description="Protein kinase" evidence="12">
    <location>
        <begin position="488"/>
        <end position="797"/>
    </location>
</feature>
<evidence type="ECO:0000313" key="14">
    <source>
        <dbReference type="Proteomes" id="UP000554482"/>
    </source>
</evidence>
<evidence type="ECO:0000259" key="12">
    <source>
        <dbReference type="PROSITE" id="PS50011"/>
    </source>
</evidence>
<dbReference type="Gene3D" id="1.10.510.10">
    <property type="entry name" value="Transferase(Phosphotransferase) domain 1"/>
    <property type="match status" value="1"/>
</dbReference>
<dbReference type="GO" id="GO:0005524">
    <property type="term" value="F:ATP binding"/>
    <property type="evidence" value="ECO:0007669"/>
    <property type="project" value="InterPro"/>
</dbReference>
<evidence type="ECO:0000256" key="5">
    <source>
        <dbReference type="ARBA" id="ARBA00022729"/>
    </source>
</evidence>
<proteinExistence type="predicted"/>
<dbReference type="InterPro" id="IPR046959">
    <property type="entry name" value="PRK1-6/SRF4-like"/>
</dbReference>
<dbReference type="Pfam" id="PF13855">
    <property type="entry name" value="LRR_8"/>
    <property type="match status" value="1"/>
</dbReference>
<dbReference type="Proteomes" id="UP000554482">
    <property type="component" value="Unassembled WGS sequence"/>
</dbReference>
<keyword evidence="3" id="KW-0433">Leucine-rich repeat</keyword>
<dbReference type="InterPro" id="IPR000719">
    <property type="entry name" value="Prot_kinase_dom"/>
</dbReference>
<evidence type="ECO:0000256" key="7">
    <source>
        <dbReference type="ARBA" id="ARBA00022989"/>
    </source>
</evidence>
<dbReference type="GO" id="GO:0004672">
    <property type="term" value="F:protein kinase activity"/>
    <property type="evidence" value="ECO:0007669"/>
    <property type="project" value="InterPro"/>
</dbReference>
<evidence type="ECO:0000256" key="4">
    <source>
        <dbReference type="ARBA" id="ARBA00022692"/>
    </source>
</evidence>
<feature type="region of interest" description="Disordered" evidence="10">
    <location>
        <begin position="642"/>
        <end position="685"/>
    </location>
</feature>
<dbReference type="InterPro" id="IPR001611">
    <property type="entry name" value="Leu-rich_rpt"/>
</dbReference>
<keyword evidence="13" id="KW-0418">Kinase</keyword>
<feature type="compositionally biased region" description="Low complexity" evidence="10">
    <location>
        <begin position="299"/>
        <end position="323"/>
    </location>
</feature>
<dbReference type="InterPro" id="IPR013210">
    <property type="entry name" value="LRR_N_plant-typ"/>
</dbReference>
<dbReference type="FunFam" id="3.80.10.10:FF:000722">
    <property type="entry name" value="Leucine-rich repeat receptor-like protein kinase"/>
    <property type="match status" value="1"/>
</dbReference>
<evidence type="ECO:0000256" key="8">
    <source>
        <dbReference type="ARBA" id="ARBA00023136"/>
    </source>
</evidence>
<dbReference type="PANTHER" id="PTHR48007">
    <property type="entry name" value="LEUCINE-RICH REPEAT RECEPTOR-LIKE PROTEIN KINASE PXC1"/>
    <property type="match status" value="1"/>
</dbReference>
<keyword evidence="8 11" id="KW-0472">Membrane</keyword>
<keyword evidence="14" id="KW-1185">Reference proteome</keyword>
<dbReference type="InterPro" id="IPR032675">
    <property type="entry name" value="LRR_dom_sf"/>
</dbReference>
<dbReference type="Pfam" id="PF00069">
    <property type="entry name" value="Pkinase"/>
    <property type="match status" value="1"/>
</dbReference>
<dbReference type="Pfam" id="PF00560">
    <property type="entry name" value="LRR_1"/>
    <property type="match status" value="2"/>
</dbReference>
<dbReference type="AlphaFoldDB" id="A0A7J6WMD5"/>
<feature type="region of interest" description="Disordered" evidence="10">
    <location>
        <begin position="437"/>
        <end position="463"/>
    </location>
</feature>
<dbReference type="GO" id="GO:0016020">
    <property type="term" value="C:membrane"/>
    <property type="evidence" value="ECO:0007669"/>
    <property type="project" value="UniProtKB-SubCell"/>
</dbReference>
<gene>
    <name evidence="13" type="ORF">FRX31_011885</name>
</gene>
<protein>
    <submittedName>
        <fullName evidence="13">Receptor protein kinase-like protein</fullName>
    </submittedName>
</protein>
<comment type="subcellular location">
    <subcellularLocation>
        <location evidence="1">Membrane</location>
        <topology evidence="1">Single-pass membrane protein</topology>
    </subcellularLocation>
</comment>
<evidence type="ECO:0000256" key="3">
    <source>
        <dbReference type="ARBA" id="ARBA00022614"/>
    </source>
</evidence>
<dbReference type="Gene3D" id="3.80.10.10">
    <property type="entry name" value="Ribonuclease Inhibitor"/>
    <property type="match status" value="2"/>
</dbReference>
<dbReference type="InterPro" id="IPR011009">
    <property type="entry name" value="Kinase-like_dom_sf"/>
</dbReference>
<feature type="transmembrane region" description="Helical" evidence="11">
    <location>
        <begin position="363"/>
        <end position="385"/>
    </location>
</feature>
<keyword evidence="13" id="KW-0808">Transferase</keyword>
<feature type="region of interest" description="Disordered" evidence="10">
    <location>
        <begin position="299"/>
        <end position="356"/>
    </location>
</feature>
<evidence type="ECO:0000256" key="6">
    <source>
        <dbReference type="ARBA" id="ARBA00022737"/>
    </source>
</evidence>
<keyword evidence="7 11" id="KW-1133">Transmembrane helix</keyword>
<evidence type="ECO:0000256" key="1">
    <source>
        <dbReference type="ARBA" id="ARBA00004167"/>
    </source>
</evidence>
<dbReference type="PANTHER" id="PTHR48007:SF47">
    <property type="entry name" value="PROTEIN KINASE DOMAIN-CONTAINING PROTEIN"/>
    <property type="match status" value="1"/>
</dbReference>
<evidence type="ECO:0000256" key="9">
    <source>
        <dbReference type="ARBA" id="ARBA00023180"/>
    </source>
</evidence>
<dbReference type="SUPFAM" id="SSF56112">
    <property type="entry name" value="Protein kinase-like (PK-like)"/>
    <property type="match status" value="1"/>
</dbReference>
<keyword evidence="5" id="KW-0732">Signal</keyword>
<dbReference type="OrthoDB" id="346907at2759"/>
<keyword evidence="6" id="KW-0677">Repeat</keyword>
<dbReference type="Pfam" id="PF08263">
    <property type="entry name" value="LRRNT_2"/>
    <property type="match status" value="1"/>
</dbReference>
<dbReference type="FunFam" id="3.80.10.10:FF:000275">
    <property type="entry name" value="Leucine-rich repeat receptor-like protein kinase"/>
    <property type="match status" value="1"/>
</dbReference>
<sequence length="798" mass="87211">MSFSAKVFYSCGRVSVSIFLVLVLHVVQSIGLNTDGSLLLSFKYSVLSDPLSVLANWNYENETPCSWTGVMCTSLPYPGASDALRVVALVLPNNKLLGSIPEDLGLIEHLRHVDLSNNLLNGSLPNSFFNASELKILALSNNVISGEFPKFFEGLKSLQLLNLSDNALTGKIPQNLSTLHDLTVLFLRNNYFIGEIPSGFDSLEVVDFSSNLINGSIPLAFGGESLQYLNFSYNRLIGEIPVEFAKRIPANATLDLSFNNLAGEVPDIFLSHKTEYFAGNPNLCGKPLKNLCSNTTVLPNLTNDSSSPSSTTTIPATSTNSPPAIAAIPKTIDSSPATDSPDSENATNGSRQQHQNGLKPAQIMAIVVGDLAGIGIFSMIFLYVYQSKKRKKKNEMTTLGIKDTKKDQQQMMNRIESTSSAMESKGVTPWLCLRQKGVGDEESSEPTSSETDSSVEEEVSLAQKKEQKTGTLVTVDGESELELESLLKASAYILGASGCSIVYKAVLEDGTTFAVRRIGESGVERFKDFENQVRLIAKLRHPNVVRIRGFYWGSDEKLIIYDHVPNGSLANISYKRPGSSPYHLSWETRLRIVRGVAHGLAYLHDKKHVHGNLKPSNILLGPNMEPQIGDFGLEKLVWGDTSSKPGGSARNFGSKRSTASRDSFQDLPMGASPSPSAGSMVGPSPYHAPESLKNLKPNAKWDVYSFGLVLLELLTGKTYSDTELSHWTNGFVLEETTRVVRMADAAIRAEVEGREDILVNCFKLGFSCASIVQQKRPSMKEVVQVLEKIPSSSHYYDQ</sequence>
<dbReference type="PROSITE" id="PS50011">
    <property type="entry name" value="PROTEIN_KINASE_DOM"/>
    <property type="match status" value="1"/>
</dbReference>
<dbReference type="Gene3D" id="3.30.200.20">
    <property type="entry name" value="Phosphorylase Kinase, domain 1"/>
    <property type="match status" value="1"/>
</dbReference>
<feature type="compositionally biased region" description="Low complexity" evidence="10">
    <location>
        <begin position="668"/>
        <end position="685"/>
    </location>
</feature>
<evidence type="ECO:0000313" key="13">
    <source>
        <dbReference type="EMBL" id="KAF5198526.1"/>
    </source>
</evidence>
<feature type="compositionally biased region" description="Polar residues" evidence="10">
    <location>
        <begin position="332"/>
        <end position="356"/>
    </location>
</feature>
<keyword evidence="4 11" id="KW-0812">Transmembrane</keyword>
<reference evidence="13 14" key="1">
    <citation type="submission" date="2020-06" db="EMBL/GenBank/DDBJ databases">
        <title>Transcriptomic and genomic resources for Thalictrum thalictroides and T. hernandezii: Facilitating candidate gene discovery in an emerging model plant lineage.</title>
        <authorList>
            <person name="Arias T."/>
            <person name="Riano-Pachon D.M."/>
            <person name="Di Stilio V.S."/>
        </authorList>
    </citation>
    <scope>NUCLEOTIDE SEQUENCE [LARGE SCALE GENOMIC DNA]</scope>
    <source>
        <strain evidence="14">cv. WT478/WT964</strain>
        <tissue evidence="13">Leaves</tissue>
    </source>
</reference>
<keyword evidence="9" id="KW-0325">Glycoprotein</keyword>
<dbReference type="EMBL" id="JABWDY010013148">
    <property type="protein sequence ID" value="KAF5198526.1"/>
    <property type="molecule type" value="Genomic_DNA"/>
</dbReference>
<name>A0A7J6WMD5_THATH</name>
<evidence type="ECO:0000256" key="2">
    <source>
        <dbReference type="ARBA" id="ARBA00022553"/>
    </source>
</evidence>
<evidence type="ECO:0000256" key="11">
    <source>
        <dbReference type="SAM" id="Phobius"/>
    </source>
</evidence>
<accession>A0A7J6WMD5</accession>
<keyword evidence="13" id="KW-0675">Receptor</keyword>